<feature type="transmembrane region" description="Helical" evidence="2">
    <location>
        <begin position="180"/>
        <end position="197"/>
    </location>
</feature>
<feature type="transmembrane region" description="Helical" evidence="2">
    <location>
        <begin position="327"/>
        <end position="353"/>
    </location>
</feature>
<protein>
    <recommendedName>
        <fullName evidence="5">O-Antigen ligase</fullName>
    </recommendedName>
</protein>
<organism evidence="3 4">
    <name type="scientific">Boseongicola aestuarii</name>
    <dbReference type="NCBI Taxonomy" id="1470561"/>
    <lineage>
        <taxon>Bacteria</taxon>
        <taxon>Pseudomonadati</taxon>
        <taxon>Pseudomonadota</taxon>
        <taxon>Alphaproteobacteria</taxon>
        <taxon>Rhodobacterales</taxon>
        <taxon>Paracoccaceae</taxon>
        <taxon>Boseongicola</taxon>
    </lineage>
</organism>
<name>A0A238J0T3_9RHOB</name>
<proteinExistence type="predicted"/>
<feature type="transmembrane region" description="Helical" evidence="2">
    <location>
        <begin position="365"/>
        <end position="385"/>
    </location>
</feature>
<evidence type="ECO:0008006" key="5">
    <source>
        <dbReference type="Google" id="ProtNLM"/>
    </source>
</evidence>
<dbReference type="EMBL" id="FXXQ01000007">
    <property type="protein sequence ID" value="SMX24256.1"/>
    <property type="molecule type" value="Genomic_DNA"/>
</dbReference>
<keyword evidence="2" id="KW-0812">Transmembrane</keyword>
<feature type="transmembrane region" description="Helical" evidence="2">
    <location>
        <begin position="69"/>
        <end position="88"/>
    </location>
</feature>
<evidence type="ECO:0000256" key="2">
    <source>
        <dbReference type="SAM" id="Phobius"/>
    </source>
</evidence>
<dbReference type="AlphaFoldDB" id="A0A238J0T3"/>
<keyword evidence="4" id="KW-1185">Reference proteome</keyword>
<dbReference type="OrthoDB" id="264250at2"/>
<evidence type="ECO:0000313" key="4">
    <source>
        <dbReference type="Proteomes" id="UP000201838"/>
    </source>
</evidence>
<gene>
    <name evidence="3" type="ORF">BOA8489_02379</name>
</gene>
<dbReference type="Proteomes" id="UP000201838">
    <property type="component" value="Unassembled WGS sequence"/>
</dbReference>
<evidence type="ECO:0000313" key="3">
    <source>
        <dbReference type="EMBL" id="SMX24256.1"/>
    </source>
</evidence>
<feature type="transmembrane region" description="Helical" evidence="2">
    <location>
        <begin position="287"/>
        <end position="307"/>
    </location>
</feature>
<feature type="transmembrane region" description="Helical" evidence="2">
    <location>
        <begin position="125"/>
        <end position="143"/>
    </location>
</feature>
<feature type="transmembrane region" description="Helical" evidence="2">
    <location>
        <begin position="94"/>
        <end position="113"/>
    </location>
</feature>
<feature type="transmembrane region" description="Helical" evidence="2">
    <location>
        <begin position="39"/>
        <end position="57"/>
    </location>
</feature>
<evidence type="ECO:0000256" key="1">
    <source>
        <dbReference type="SAM" id="MobiDB-lite"/>
    </source>
</evidence>
<feature type="transmembrane region" description="Helical" evidence="2">
    <location>
        <begin position="391"/>
        <end position="408"/>
    </location>
</feature>
<reference evidence="3 4" key="1">
    <citation type="submission" date="2017-05" db="EMBL/GenBank/DDBJ databases">
        <authorList>
            <person name="Song R."/>
            <person name="Chenine A.L."/>
            <person name="Ruprecht R.M."/>
        </authorList>
    </citation>
    <scope>NUCLEOTIDE SEQUENCE [LARGE SCALE GENOMIC DNA]</scope>
    <source>
        <strain evidence="3 4">CECT 8489</strain>
    </source>
</reference>
<keyword evidence="2" id="KW-0472">Membrane</keyword>
<feature type="transmembrane region" description="Helical" evidence="2">
    <location>
        <begin position="249"/>
        <end position="267"/>
    </location>
</feature>
<accession>A0A238J0T3</accession>
<dbReference type="RefSeq" id="WP_093974211.1">
    <property type="nucleotide sequence ID" value="NZ_FXXQ01000007.1"/>
</dbReference>
<feature type="transmembrane region" description="Helical" evidence="2">
    <location>
        <begin position="12"/>
        <end position="33"/>
    </location>
</feature>
<sequence length="463" mass="52586">MTVNPVRTKSGGTVSVVLFLFIVSLFLPISIWLGPLQLTPSRVLLLFLMPILVTNWIRGDCGKKHFTDFAFLGLSVWASFSFLVVHGLSVAIEAGGIFFVETFGAYILGRRYIRNQRDFIYMCKTLLAVAILILPFALVESFFGRNLLLELAQKISSTGGFLGKNPRWGLDRAQGTFEHPILWGVFASSLIGITYYVSGYSKPFILRVVFTGLVTIAATTSLSAGPMTAMTTQYLLIFWNAFFSWLRGHWKLLTFLFLMIWIFLDIASDRGPVKLFISYFSFNEYSAYMRVHIWNFGTNSILSNPLFGIGFNEWERPSWMSSSVDMFWIVFGIRHGIPAMLLTLAGFFAAYLSIAKARISSPVQIACRTGFLVSLTGLFFSAWTVHLWDNIYLYFMLFIGAGIWLRDAESNGYSALSVPESNAERPLATHRREVDSQNVYTRFSNHRRREENEADSVQKRRNR</sequence>
<keyword evidence="2" id="KW-1133">Transmembrane helix</keyword>
<feature type="transmembrane region" description="Helical" evidence="2">
    <location>
        <begin position="204"/>
        <end position="229"/>
    </location>
</feature>
<feature type="region of interest" description="Disordered" evidence="1">
    <location>
        <begin position="444"/>
        <end position="463"/>
    </location>
</feature>